<comment type="caution">
    <text evidence="7">The sequence shown here is derived from an EMBL/GenBank/DDBJ whole genome shotgun (WGS) entry which is preliminary data.</text>
</comment>
<evidence type="ECO:0000256" key="4">
    <source>
        <dbReference type="ARBA" id="ARBA00022989"/>
    </source>
</evidence>
<dbReference type="PANTHER" id="PTHR42770:SF12">
    <property type="entry name" value="AMINO ACID TRANSPORTER"/>
    <property type="match status" value="1"/>
</dbReference>
<feature type="transmembrane region" description="Helical" evidence="6">
    <location>
        <begin position="403"/>
        <end position="421"/>
    </location>
</feature>
<proteinExistence type="predicted"/>
<feature type="transmembrane region" description="Helical" evidence="6">
    <location>
        <begin position="433"/>
        <end position="452"/>
    </location>
</feature>
<accession>A0ABT9EQS1</accession>
<feature type="transmembrane region" description="Helical" evidence="6">
    <location>
        <begin position="168"/>
        <end position="187"/>
    </location>
</feature>
<dbReference type="PIRSF" id="PIRSF006060">
    <property type="entry name" value="AA_transporter"/>
    <property type="match status" value="1"/>
</dbReference>
<dbReference type="Gene3D" id="1.20.1740.10">
    <property type="entry name" value="Amino acid/polyamine transporter I"/>
    <property type="match status" value="1"/>
</dbReference>
<feature type="transmembrane region" description="Helical" evidence="6">
    <location>
        <begin position="340"/>
        <end position="358"/>
    </location>
</feature>
<feature type="transmembrane region" description="Helical" evidence="6">
    <location>
        <begin position="364"/>
        <end position="382"/>
    </location>
</feature>
<evidence type="ECO:0000256" key="5">
    <source>
        <dbReference type="ARBA" id="ARBA00023136"/>
    </source>
</evidence>
<evidence type="ECO:0000313" key="7">
    <source>
        <dbReference type="EMBL" id="MDP2521428.1"/>
    </source>
</evidence>
<keyword evidence="5 6" id="KW-0472">Membrane</keyword>
<dbReference type="Pfam" id="PF13520">
    <property type="entry name" value="AA_permease_2"/>
    <property type="match status" value="1"/>
</dbReference>
<dbReference type="Proteomes" id="UP001177341">
    <property type="component" value="Unassembled WGS sequence"/>
</dbReference>
<evidence type="ECO:0000256" key="6">
    <source>
        <dbReference type="SAM" id="Phobius"/>
    </source>
</evidence>
<organism evidence="7 8">
    <name type="scientific">Neptunomonas phycophila</name>
    <dbReference type="NCBI Taxonomy" id="1572645"/>
    <lineage>
        <taxon>Bacteria</taxon>
        <taxon>Pseudomonadati</taxon>
        <taxon>Pseudomonadota</taxon>
        <taxon>Gammaproteobacteria</taxon>
        <taxon>Oceanospirillales</taxon>
        <taxon>Oceanospirillaceae</taxon>
        <taxon>Neptunomonas</taxon>
    </lineage>
</organism>
<keyword evidence="4 6" id="KW-1133">Transmembrane helix</keyword>
<evidence type="ECO:0000256" key="3">
    <source>
        <dbReference type="ARBA" id="ARBA00022692"/>
    </source>
</evidence>
<feature type="transmembrane region" description="Helical" evidence="6">
    <location>
        <begin position="250"/>
        <end position="268"/>
    </location>
</feature>
<dbReference type="RefSeq" id="WP_305450108.1">
    <property type="nucleotide sequence ID" value="NZ_JAUYVO010000001.1"/>
</dbReference>
<evidence type="ECO:0000256" key="2">
    <source>
        <dbReference type="ARBA" id="ARBA00022475"/>
    </source>
</evidence>
<evidence type="ECO:0000313" key="8">
    <source>
        <dbReference type="Proteomes" id="UP001177341"/>
    </source>
</evidence>
<gene>
    <name evidence="7" type="ORF">Q8W30_02490</name>
</gene>
<feature type="transmembrane region" description="Helical" evidence="6">
    <location>
        <begin position="140"/>
        <end position="156"/>
    </location>
</feature>
<dbReference type="EMBL" id="JAUYVO010000001">
    <property type="protein sequence ID" value="MDP2521428.1"/>
    <property type="molecule type" value="Genomic_DNA"/>
</dbReference>
<name>A0ABT9EQS1_9GAMM</name>
<feature type="transmembrane region" description="Helical" evidence="6">
    <location>
        <begin position="288"/>
        <end position="319"/>
    </location>
</feature>
<dbReference type="InterPro" id="IPR002293">
    <property type="entry name" value="AA/rel_permease1"/>
</dbReference>
<keyword evidence="2" id="KW-1003">Cell membrane</keyword>
<feature type="transmembrane region" description="Helical" evidence="6">
    <location>
        <begin position="27"/>
        <end position="51"/>
    </location>
</feature>
<comment type="subcellular location">
    <subcellularLocation>
        <location evidence="1">Cell membrane</location>
        <topology evidence="1">Multi-pass membrane protein</topology>
    </subcellularLocation>
</comment>
<dbReference type="InterPro" id="IPR050367">
    <property type="entry name" value="APC_superfamily"/>
</dbReference>
<keyword evidence="8" id="KW-1185">Reference proteome</keyword>
<feature type="transmembrane region" description="Helical" evidence="6">
    <location>
        <begin position="100"/>
        <end position="120"/>
    </location>
</feature>
<keyword evidence="3 6" id="KW-0812">Transmembrane</keyword>
<feature type="transmembrane region" description="Helical" evidence="6">
    <location>
        <begin position="207"/>
        <end position="229"/>
    </location>
</feature>
<dbReference type="PANTHER" id="PTHR42770">
    <property type="entry name" value="AMINO ACID TRANSPORTER-RELATED"/>
    <property type="match status" value="1"/>
</dbReference>
<protein>
    <submittedName>
        <fullName evidence="7">APC family permease</fullName>
    </submittedName>
</protein>
<evidence type="ECO:0000256" key="1">
    <source>
        <dbReference type="ARBA" id="ARBA00004651"/>
    </source>
</evidence>
<sequence>MSYISTTESLKMASSPVIASNSKKMGLLTMMAICIGLVIVQGAMISAMQGIGMGGMTFVFAMIAALIISQFNAMSFAELSLMFPQEGTLATYTQKAIGHFPAIVSVFAGYVIVASLAVPVEMFLVDAMLAELLPGVFPEKVVPILILIALTVTNLVGKNVFSKVQNFIAFILVSVMILLGLMAITGADKPHPVITGTPVDWGFSGVVDGSFIGLIALAMWLFVGSEYICPMINEVKDPVKNIPRAMQMSLFAIFGIFLAFVFGASLYMDTETLLTAPIPYLNYANAVFGQAGLFIATVMALAATCSTVNTILAALPSMLHGMAKQKQAFPQLKSLNRFNAPWVGILMMAVFTSIPFITLGIDSLIVLVIAATTSYLLAYIISHIDVIVLRQRHPELNRPYRTPFYPLPQIVGIIAMVYVIINNSPAPEMTSMIFSIAGGMLAVVGVIAALWVKFYMKRNLFQPDMT</sequence>
<reference evidence="7" key="1">
    <citation type="submission" date="2023-07" db="EMBL/GenBank/DDBJ databases">
        <title>Genome content predicts the carbon catabolic preferences of heterotrophic bacteria.</title>
        <authorList>
            <person name="Gralka M."/>
        </authorList>
    </citation>
    <scope>NUCLEOTIDE SEQUENCE</scope>
    <source>
        <strain evidence="7">5G01</strain>
    </source>
</reference>
<feature type="transmembrane region" description="Helical" evidence="6">
    <location>
        <begin position="57"/>
        <end position="79"/>
    </location>
</feature>